<evidence type="ECO:0000259" key="2">
    <source>
        <dbReference type="Pfam" id="PF04149"/>
    </source>
</evidence>
<feature type="domain" description="DUF397" evidence="2">
    <location>
        <begin position="3"/>
        <end position="50"/>
    </location>
</feature>
<gene>
    <name evidence="3" type="ORF">Q8791_28120</name>
</gene>
<protein>
    <submittedName>
        <fullName evidence="3">DUF397 domain-containing protein</fullName>
    </submittedName>
</protein>
<evidence type="ECO:0000313" key="4">
    <source>
        <dbReference type="Proteomes" id="UP001356095"/>
    </source>
</evidence>
<name>A0ABU7KFT4_9ACTN</name>
<dbReference type="RefSeq" id="WP_330094858.1">
    <property type="nucleotide sequence ID" value="NZ_JAUZMY010000041.1"/>
</dbReference>
<dbReference type="EMBL" id="JAUZMY010000041">
    <property type="protein sequence ID" value="MEE2041096.1"/>
    <property type="molecule type" value="Genomic_DNA"/>
</dbReference>
<dbReference type="Proteomes" id="UP001356095">
    <property type="component" value="Unassembled WGS sequence"/>
</dbReference>
<dbReference type="Pfam" id="PF04149">
    <property type="entry name" value="DUF397"/>
    <property type="match status" value="1"/>
</dbReference>
<feature type="region of interest" description="Disordered" evidence="1">
    <location>
        <begin position="1"/>
        <end position="28"/>
    </location>
</feature>
<organism evidence="3 4">
    <name type="scientific">Nocardiopsis codii</name>
    <dbReference type="NCBI Taxonomy" id="3065942"/>
    <lineage>
        <taxon>Bacteria</taxon>
        <taxon>Bacillati</taxon>
        <taxon>Actinomycetota</taxon>
        <taxon>Actinomycetes</taxon>
        <taxon>Streptosporangiales</taxon>
        <taxon>Nocardiopsidaceae</taxon>
        <taxon>Nocardiopsis</taxon>
    </lineage>
</organism>
<feature type="compositionally biased region" description="Polar residues" evidence="1">
    <location>
        <begin position="1"/>
        <end position="13"/>
    </location>
</feature>
<dbReference type="InterPro" id="IPR007278">
    <property type="entry name" value="DUF397"/>
</dbReference>
<accession>A0ABU7KFT4</accession>
<reference evidence="3 4" key="1">
    <citation type="submission" date="2023-08" db="EMBL/GenBank/DDBJ databases">
        <authorList>
            <person name="Girao M."/>
            <person name="Carvalho M.F."/>
        </authorList>
    </citation>
    <scope>NUCLEOTIDE SEQUENCE [LARGE SCALE GENOMIC DNA]</scope>
    <source>
        <strain evidence="3 4">CT-R113</strain>
    </source>
</reference>
<evidence type="ECO:0000256" key="1">
    <source>
        <dbReference type="SAM" id="MobiDB-lite"/>
    </source>
</evidence>
<proteinExistence type="predicted"/>
<keyword evidence="4" id="KW-1185">Reference proteome</keyword>
<feature type="compositionally biased region" description="Basic and acidic residues" evidence="1">
    <location>
        <begin position="17"/>
        <end position="28"/>
    </location>
</feature>
<evidence type="ECO:0000313" key="3">
    <source>
        <dbReference type="EMBL" id="MEE2041096.1"/>
    </source>
</evidence>
<comment type="caution">
    <text evidence="3">The sequence shown here is derived from an EMBL/GenBank/DDBJ whole genome shotgun (WGS) entry which is preliminary data.</text>
</comment>
<sequence>MSTWHKSTYSESGSHCVEAREHERGADVRDARNREAGFLSFPADEWRVFLGCSRKACPRR</sequence>